<dbReference type="OrthoDB" id="5865765at2759"/>
<reference evidence="1 2" key="1">
    <citation type="submission" date="2018-11" db="EMBL/GenBank/DDBJ databases">
        <authorList>
            <consortium name="Pathogen Informatics"/>
        </authorList>
    </citation>
    <scope>NUCLEOTIDE SEQUENCE [LARGE SCALE GENOMIC DNA]</scope>
</reference>
<name>A0A3P7E2T2_WUCBA</name>
<evidence type="ECO:0000313" key="1">
    <source>
        <dbReference type="EMBL" id="VDM16840.1"/>
    </source>
</evidence>
<organism evidence="1 2">
    <name type="scientific">Wuchereria bancrofti</name>
    <dbReference type="NCBI Taxonomy" id="6293"/>
    <lineage>
        <taxon>Eukaryota</taxon>
        <taxon>Metazoa</taxon>
        <taxon>Ecdysozoa</taxon>
        <taxon>Nematoda</taxon>
        <taxon>Chromadorea</taxon>
        <taxon>Rhabditida</taxon>
        <taxon>Spirurina</taxon>
        <taxon>Spiruromorpha</taxon>
        <taxon>Filarioidea</taxon>
        <taxon>Onchocercidae</taxon>
        <taxon>Wuchereria</taxon>
    </lineage>
</organism>
<proteinExistence type="predicted"/>
<dbReference type="EMBL" id="UYWW01009546">
    <property type="protein sequence ID" value="VDM16840.1"/>
    <property type="molecule type" value="Genomic_DNA"/>
</dbReference>
<gene>
    <name evidence="1" type="ORF">WBA_LOCUS9541</name>
</gene>
<dbReference type="AlphaFoldDB" id="A0A3P7E2T2"/>
<evidence type="ECO:0000313" key="2">
    <source>
        <dbReference type="Proteomes" id="UP000270924"/>
    </source>
</evidence>
<accession>A0A3P7E2T2</accession>
<dbReference type="InParanoid" id="A0A3P7E2T2"/>
<dbReference type="Proteomes" id="UP000270924">
    <property type="component" value="Unassembled WGS sequence"/>
</dbReference>
<sequence>MGDTMLVKKRPVSINEMNLKSIQRLDPCAVAIIDKVINSVFFSRCLHFNRHSFESSWKSPVHVTVRNLFLR</sequence>
<keyword evidence="2" id="KW-1185">Reference proteome</keyword>
<protein>
    <submittedName>
        <fullName evidence="1">Uncharacterized protein</fullName>
    </submittedName>
</protein>